<proteinExistence type="inferred from homology"/>
<name>A0A401YYK2_9ACTN</name>
<dbReference type="NCBIfam" id="TIGR00377">
    <property type="entry name" value="ant_ant_sig"/>
    <property type="match status" value="1"/>
</dbReference>
<accession>A0A401YYK2</accession>
<evidence type="ECO:0000313" key="6">
    <source>
        <dbReference type="Proteomes" id="UP000286931"/>
    </source>
</evidence>
<organism evidence="5 6">
    <name type="scientific">Embleya hyalina</name>
    <dbReference type="NCBI Taxonomy" id="516124"/>
    <lineage>
        <taxon>Bacteria</taxon>
        <taxon>Bacillati</taxon>
        <taxon>Actinomycetota</taxon>
        <taxon>Actinomycetes</taxon>
        <taxon>Kitasatosporales</taxon>
        <taxon>Streptomycetaceae</taxon>
        <taxon>Embleya</taxon>
    </lineage>
</organism>
<feature type="domain" description="STAS" evidence="4">
    <location>
        <begin position="154"/>
        <end position="257"/>
    </location>
</feature>
<evidence type="ECO:0000256" key="2">
    <source>
        <dbReference type="RuleBase" id="RU003749"/>
    </source>
</evidence>
<dbReference type="EMBL" id="BIFH01000034">
    <property type="protein sequence ID" value="GCD99671.1"/>
    <property type="molecule type" value="Genomic_DNA"/>
</dbReference>
<comment type="caution">
    <text evidence="5">The sequence shown here is derived from an EMBL/GenBank/DDBJ whole genome shotgun (WGS) entry which is preliminary data.</text>
</comment>
<dbReference type="InterPro" id="IPR036513">
    <property type="entry name" value="STAS_dom_sf"/>
</dbReference>
<feature type="compositionally biased region" description="Low complexity" evidence="3">
    <location>
        <begin position="274"/>
        <end position="290"/>
    </location>
</feature>
<dbReference type="SUPFAM" id="SSF52091">
    <property type="entry name" value="SpoIIaa-like"/>
    <property type="match status" value="1"/>
</dbReference>
<comment type="similarity">
    <text evidence="1 2">Belongs to the anti-sigma-factor antagonist family.</text>
</comment>
<dbReference type="Pfam" id="PF01740">
    <property type="entry name" value="STAS"/>
    <property type="match status" value="1"/>
</dbReference>
<keyword evidence="6" id="KW-1185">Reference proteome</keyword>
<evidence type="ECO:0000256" key="3">
    <source>
        <dbReference type="SAM" id="MobiDB-lite"/>
    </source>
</evidence>
<protein>
    <recommendedName>
        <fullName evidence="2">Anti-sigma factor antagonist</fullName>
    </recommendedName>
</protein>
<dbReference type="PROSITE" id="PS50801">
    <property type="entry name" value="STAS"/>
    <property type="match status" value="1"/>
</dbReference>
<gene>
    <name evidence="5" type="primary">rsbV_5</name>
    <name evidence="5" type="ORF">EHYA_07393</name>
</gene>
<dbReference type="AlphaFoldDB" id="A0A401YYK2"/>
<feature type="region of interest" description="Disordered" evidence="3">
    <location>
        <begin position="1"/>
        <end position="25"/>
    </location>
</feature>
<dbReference type="PANTHER" id="PTHR33495:SF2">
    <property type="entry name" value="ANTI-SIGMA FACTOR ANTAGONIST TM_1081-RELATED"/>
    <property type="match status" value="1"/>
</dbReference>
<sequence length="299" mass="32072">MSAREHDEPVPTVVDELPPARGDDPDPVKDFANWLCLVRLHGGDPSYDEIRRRCKRAGVDIPKSTLGDGLTGRRLLSRERAIAVVRACGGGQGLLAECRNRWTNAKAGQITRTPAEGGPDIGLRDAEPIDIPLGAHHRRAGVSCSIIQHGAWQVVRFSGDWDGHVMPAVRPHLESVVADTHHPHVVVDLSDVTFMDSSLLGGLVYVLQTMRLRGAVLRLVSGMGEGNLTRMGKVMIVTGLNQILPVYPTLEVALSPLSALDADTAPVQEASHAPTPTVVRGTVVPPSRSPLAGREETPA</sequence>
<dbReference type="Gene3D" id="3.30.750.24">
    <property type="entry name" value="STAS domain"/>
    <property type="match status" value="1"/>
</dbReference>
<dbReference type="GO" id="GO:0043856">
    <property type="term" value="F:anti-sigma factor antagonist activity"/>
    <property type="evidence" value="ECO:0007669"/>
    <property type="project" value="InterPro"/>
</dbReference>
<dbReference type="InterPro" id="IPR003658">
    <property type="entry name" value="Anti-sigma_ant"/>
</dbReference>
<reference evidence="5 6" key="1">
    <citation type="submission" date="2018-12" db="EMBL/GenBank/DDBJ databases">
        <title>Draft genome sequence of Embleya hyalina NBRC 13850T.</title>
        <authorList>
            <person name="Komaki H."/>
            <person name="Hosoyama A."/>
            <person name="Kimura A."/>
            <person name="Ichikawa N."/>
            <person name="Tamura T."/>
        </authorList>
    </citation>
    <scope>NUCLEOTIDE SEQUENCE [LARGE SCALE GENOMIC DNA]</scope>
    <source>
        <strain evidence="5 6">NBRC 13850</strain>
    </source>
</reference>
<dbReference type="CDD" id="cd07043">
    <property type="entry name" value="STAS_anti-anti-sigma_factors"/>
    <property type="match status" value="1"/>
</dbReference>
<evidence type="ECO:0000259" key="4">
    <source>
        <dbReference type="PROSITE" id="PS50801"/>
    </source>
</evidence>
<dbReference type="InterPro" id="IPR002645">
    <property type="entry name" value="STAS_dom"/>
</dbReference>
<dbReference type="Proteomes" id="UP000286931">
    <property type="component" value="Unassembled WGS sequence"/>
</dbReference>
<dbReference type="PANTHER" id="PTHR33495">
    <property type="entry name" value="ANTI-SIGMA FACTOR ANTAGONIST TM_1081-RELATED-RELATED"/>
    <property type="match status" value="1"/>
</dbReference>
<dbReference type="RefSeq" id="WP_160161694.1">
    <property type="nucleotide sequence ID" value="NZ_BIFH01000034.1"/>
</dbReference>
<evidence type="ECO:0000256" key="1">
    <source>
        <dbReference type="ARBA" id="ARBA00009013"/>
    </source>
</evidence>
<evidence type="ECO:0000313" key="5">
    <source>
        <dbReference type="EMBL" id="GCD99671.1"/>
    </source>
</evidence>
<dbReference type="OrthoDB" id="4827422at2"/>
<feature type="region of interest" description="Disordered" evidence="3">
    <location>
        <begin position="266"/>
        <end position="299"/>
    </location>
</feature>